<sequence>MRYFIGLISLAAAATLTALPAAAKSCKDEIEETRQTIKDHKENYTLEARNKAQAHLLKAEANLVDLNPLPDMDCYSMVRKAKADLRQGKKKGGKKNHD</sequence>
<keyword evidence="1" id="KW-0732">Signal</keyword>
<dbReference type="Proteomes" id="UP001219862">
    <property type="component" value="Unassembled WGS sequence"/>
</dbReference>
<dbReference type="RefSeq" id="WP_273596157.1">
    <property type="nucleotide sequence ID" value="NZ_JAQQXS010000005.1"/>
</dbReference>
<keyword evidence="3" id="KW-1185">Reference proteome</keyword>
<feature type="signal peptide" evidence="1">
    <location>
        <begin position="1"/>
        <end position="23"/>
    </location>
</feature>
<evidence type="ECO:0000256" key="1">
    <source>
        <dbReference type="SAM" id="SignalP"/>
    </source>
</evidence>
<organism evidence="2 3">
    <name type="scientific">Roseateles koreensis</name>
    <dbReference type="NCBI Taxonomy" id="2987526"/>
    <lineage>
        <taxon>Bacteria</taxon>
        <taxon>Pseudomonadati</taxon>
        <taxon>Pseudomonadota</taxon>
        <taxon>Betaproteobacteria</taxon>
        <taxon>Burkholderiales</taxon>
        <taxon>Sphaerotilaceae</taxon>
        <taxon>Roseateles</taxon>
    </lineage>
</organism>
<protein>
    <submittedName>
        <fullName evidence="2">Uncharacterized protein</fullName>
    </submittedName>
</protein>
<evidence type="ECO:0000313" key="3">
    <source>
        <dbReference type="Proteomes" id="UP001219862"/>
    </source>
</evidence>
<dbReference type="EMBL" id="JAQQXS010000005">
    <property type="protein sequence ID" value="MDC8785043.1"/>
    <property type="molecule type" value="Genomic_DNA"/>
</dbReference>
<comment type="caution">
    <text evidence="2">The sequence shown here is derived from an EMBL/GenBank/DDBJ whole genome shotgun (WGS) entry which is preliminary data.</text>
</comment>
<feature type="chain" id="PRO_5046468964" evidence="1">
    <location>
        <begin position="24"/>
        <end position="98"/>
    </location>
</feature>
<proteinExistence type="predicted"/>
<evidence type="ECO:0000313" key="2">
    <source>
        <dbReference type="EMBL" id="MDC8785043.1"/>
    </source>
</evidence>
<reference evidence="2 3" key="1">
    <citation type="submission" date="2022-10" db="EMBL/GenBank/DDBJ databases">
        <title>paucibacter sp. hw8 Genome sequencing.</title>
        <authorList>
            <person name="Park S."/>
        </authorList>
    </citation>
    <scope>NUCLEOTIDE SEQUENCE [LARGE SCALE GENOMIC DNA]</scope>
    <source>
        <strain evidence="3">hw8</strain>
    </source>
</reference>
<accession>A0ABT5KQ48</accession>
<name>A0ABT5KQ48_9BURK</name>
<gene>
    <name evidence="2" type="ORF">PRZ01_07545</name>
</gene>